<dbReference type="AlphaFoldDB" id="A0A2P2PJ47"/>
<sequence>MLSVGRSKQQRKFLMPWMSEMLSCGMQCLEAIHRMDMPMKLYNCSGA</sequence>
<proteinExistence type="predicted"/>
<protein>
    <submittedName>
        <fullName evidence="1">Uncharacterized protein</fullName>
    </submittedName>
</protein>
<accession>A0A2P2PJ47</accession>
<organism evidence="1">
    <name type="scientific">Rhizophora mucronata</name>
    <name type="common">Asiatic mangrove</name>
    <dbReference type="NCBI Taxonomy" id="61149"/>
    <lineage>
        <taxon>Eukaryota</taxon>
        <taxon>Viridiplantae</taxon>
        <taxon>Streptophyta</taxon>
        <taxon>Embryophyta</taxon>
        <taxon>Tracheophyta</taxon>
        <taxon>Spermatophyta</taxon>
        <taxon>Magnoliopsida</taxon>
        <taxon>eudicotyledons</taxon>
        <taxon>Gunneridae</taxon>
        <taxon>Pentapetalae</taxon>
        <taxon>rosids</taxon>
        <taxon>fabids</taxon>
        <taxon>Malpighiales</taxon>
        <taxon>Rhizophoraceae</taxon>
        <taxon>Rhizophora</taxon>
    </lineage>
</organism>
<evidence type="ECO:0000313" key="1">
    <source>
        <dbReference type="EMBL" id="MBX54727.1"/>
    </source>
</evidence>
<dbReference type="EMBL" id="GGEC01074243">
    <property type="protein sequence ID" value="MBX54727.1"/>
    <property type="molecule type" value="Transcribed_RNA"/>
</dbReference>
<name>A0A2P2PJ47_RHIMU</name>
<reference evidence="1" key="1">
    <citation type="submission" date="2018-02" db="EMBL/GenBank/DDBJ databases">
        <title>Rhizophora mucronata_Transcriptome.</title>
        <authorList>
            <person name="Meera S.P."/>
            <person name="Sreeshan A."/>
            <person name="Augustine A."/>
        </authorList>
    </citation>
    <scope>NUCLEOTIDE SEQUENCE</scope>
    <source>
        <tissue evidence="1">Leaf</tissue>
    </source>
</reference>